<keyword evidence="3" id="KW-0456">Lyase</keyword>
<keyword evidence="2" id="KW-0659">Purine metabolism</keyword>
<evidence type="ECO:0000313" key="5">
    <source>
        <dbReference type="EMBL" id="BDP42385.1"/>
    </source>
</evidence>
<gene>
    <name evidence="5" type="ORF">DAETH_23540</name>
</gene>
<comment type="subunit">
    <text evidence="1">Homodimer.</text>
</comment>
<dbReference type="Proteomes" id="UP001064971">
    <property type="component" value="Chromosome"/>
</dbReference>
<sequence length="165" mass="17472">MTSPAPLPASALEAAAFAPFGTVLGRPVGEPTLERGDITFWHATGDLAGLGGSGVTGHLIAHRRDTLLTQIERHVQTPEVFLALGGRSMFVVGAPGDADPGSLRVFVIEPGEGVLLHPGTWHWAPYPLTPTASFLIVLRAETPEHDIETLEIPPRRLEASPVPSP</sequence>
<accession>A0ABM8AF26</accession>
<dbReference type="EMBL" id="AP026560">
    <property type="protein sequence ID" value="BDP42385.1"/>
    <property type="molecule type" value="Genomic_DNA"/>
</dbReference>
<dbReference type="InterPro" id="IPR007247">
    <property type="entry name" value="Ureidogly_lyase"/>
</dbReference>
<evidence type="ECO:0000256" key="1">
    <source>
        <dbReference type="ARBA" id="ARBA00011738"/>
    </source>
</evidence>
<evidence type="ECO:0000313" key="6">
    <source>
        <dbReference type="Proteomes" id="UP001064971"/>
    </source>
</evidence>
<comment type="catalytic activity">
    <reaction evidence="4">
        <text>(S)-ureidoglycolate = urea + glyoxylate</text>
        <dbReference type="Rhea" id="RHEA:11304"/>
        <dbReference type="ChEBI" id="CHEBI:16199"/>
        <dbReference type="ChEBI" id="CHEBI:36655"/>
        <dbReference type="ChEBI" id="CHEBI:57296"/>
        <dbReference type="EC" id="4.3.2.3"/>
    </reaction>
</comment>
<evidence type="ECO:0000256" key="2">
    <source>
        <dbReference type="ARBA" id="ARBA00022631"/>
    </source>
</evidence>
<evidence type="ECO:0000256" key="4">
    <source>
        <dbReference type="ARBA" id="ARBA00047684"/>
    </source>
</evidence>
<proteinExistence type="predicted"/>
<dbReference type="RefSeq" id="WP_264775082.1">
    <property type="nucleotide sequence ID" value="NZ_AP026560.1"/>
</dbReference>
<dbReference type="Pfam" id="PF04115">
    <property type="entry name" value="Ureidogly_lyase"/>
    <property type="match status" value="1"/>
</dbReference>
<organism evidence="5 6">
    <name type="scientific">Deinococcus aetherius</name>
    <dbReference type="NCBI Taxonomy" id="200252"/>
    <lineage>
        <taxon>Bacteria</taxon>
        <taxon>Thermotogati</taxon>
        <taxon>Deinococcota</taxon>
        <taxon>Deinococci</taxon>
        <taxon>Deinococcales</taxon>
        <taxon>Deinococcaceae</taxon>
        <taxon>Deinococcus</taxon>
    </lineage>
</organism>
<protein>
    <recommendedName>
        <fullName evidence="7">Ureidoglycolate hydrolase</fullName>
    </recommendedName>
</protein>
<evidence type="ECO:0000256" key="3">
    <source>
        <dbReference type="ARBA" id="ARBA00023239"/>
    </source>
</evidence>
<dbReference type="Gene3D" id="2.60.120.480">
    <property type="entry name" value="Ureidoglycolate hydrolase"/>
    <property type="match status" value="1"/>
</dbReference>
<dbReference type="SUPFAM" id="SSF51182">
    <property type="entry name" value="RmlC-like cupins"/>
    <property type="match status" value="1"/>
</dbReference>
<dbReference type="InterPro" id="IPR011051">
    <property type="entry name" value="RmlC_Cupin_sf"/>
</dbReference>
<reference evidence="5" key="1">
    <citation type="submission" date="2022-07" db="EMBL/GenBank/DDBJ databases">
        <title>Complete Genome Sequence of the Radioresistant Bacterium Deinococcus aetherius ST0316, Isolated from the Air Dust collected in Lower Stratosphere above Japan.</title>
        <authorList>
            <person name="Satoh K."/>
            <person name="Hagiwara K."/>
            <person name="Katsumata K."/>
            <person name="Kubo A."/>
            <person name="Yokobori S."/>
            <person name="Yamagishi A."/>
            <person name="Oono Y."/>
            <person name="Narumi I."/>
        </authorList>
    </citation>
    <scope>NUCLEOTIDE SEQUENCE</scope>
    <source>
        <strain evidence="5">ST0316</strain>
    </source>
</reference>
<name>A0ABM8AF26_9DEIO</name>
<dbReference type="InterPro" id="IPR024060">
    <property type="entry name" value="Ureidoglycolate_lyase_dom_sf"/>
</dbReference>
<keyword evidence="6" id="KW-1185">Reference proteome</keyword>
<evidence type="ECO:0008006" key="7">
    <source>
        <dbReference type="Google" id="ProtNLM"/>
    </source>
</evidence>